<protein>
    <submittedName>
        <fullName evidence="2">Uncharacterized protein</fullName>
    </submittedName>
</protein>
<organism evidence="2 3">
    <name type="scientific">Mucuna pruriens</name>
    <name type="common">Velvet bean</name>
    <name type="synonym">Dolichos pruriens</name>
    <dbReference type="NCBI Taxonomy" id="157652"/>
    <lineage>
        <taxon>Eukaryota</taxon>
        <taxon>Viridiplantae</taxon>
        <taxon>Streptophyta</taxon>
        <taxon>Embryophyta</taxon>
        <taxon>Tracheophyta</taxon>
        <taxon>Spermatophyta</taxon>
        <taxon>Magnoliopsida</taxon>
        <taxon>eudicotyledons</taxon>
        <taxon>Gunneridae</taxon>
        <taxon>Pentapetalae</taxon>
        <taxon>rosids</taxon>
        <taxon>fabids</taxon>
        <taxon>Fabales</taxon>
        <taxon>Fabaceae</taxon>
        <taxon>Papilionoideae</taxon>
        <taxon>50 kb inversion clade</taxon>
        <taxon>NPAAA clade</taxon>
        <taxon>indigoferoid/millettioid clade</taxon>
        <taxon>Phaseoleae</taxon>
        <taxon>Mucuna</taxon>
    </lineage>
</organism>
<comment type="caution">
    <text evidence="2">The sequence shown here is derived from an EMBL/GenBank/DDBJ whole genome shotgun (WGS) entry which is preliminary data.</text>
</comment>
<keyword evidence="3" id="KW-1185">Reference proteome</keyword>
<evidence type="ECO:0000313" key="2">
    <source>
        <dbReference type="EMBL" id="RDX78266.1"/>
    </source>
</evidence>
<feature type="compositionally biased region" description="Basic and acidic residues" evidence="1">
    <location>
        <begin position="36"/>
        <end position="46"/>
    </location>
</feature>
<dbReference type="AlphaFoldDB" id="A0A371FIZ9"/>
<accession>A0A371FIZ9</accession>
<evidence type="ECO:0000313" key="3">
    <source>
        <dbReference type="Proteomes" id="UP000257109"/>
    </source>
</evidence>
<feature type="region of interest" description="Disordered" evidence="1">
    <location>
        <begin position="1"/>
        <end position="51"/>
    </location>
</feature>
<evidence type="ECO:0000256" key="1">
    <source>
        <dbReference type="SAM" id="MobiDB-lite"/>
    </source>
</evidence>
<dbReference type="Proteomes" id="UP000257109">
    <property type="component" value="Unassembled WGS sequence"/>
</dbReference>
<proteinExistence type="predicted"/>
<gene>
    <name evidence="2" type="ORF">CR513_41487</name>
</gene>
<feature type="compositionally biased region" description="Low complexity" evidence="1">
    <location>
        <begin position="12"/>
        <end position="31"/>
    </location>
</feature>
<feature type="compositionally biased region" description="Basic and acidic residues" evidence="1">
    <location>
        <begin position="1"/>
        <end position="11"/>
    </location>
</feature>
<name>A0A371FIZ9_MUCPR</name>
<sequence>MEYKIQNDVKVGDSSNNSGDLSSPSSNNNSDDSGDIEVKENDEQRQNIHAKKCHIIGMTQIW</sequence>
<dbReference type="EMBL" id="QJKJ01008916">
    <property type="protein sequence ID" value="RDX78266.1"/>
    <property type="molecule type" value="Genomic_DNA"/>
</dbReference>
<reference evidence="2" key="1">
    <citation type="submission" date="2018-05" db="EMBL/GenBank/DDBJ databases">
        <title>Draft genome of Mucuna pruriens seed.</title>
        <authorList>
            <person name="Nnadi N.E."/>
            <person name="Vos R."/>
            <person name="Hasami M.H."/>
            <person name="Devisetty U.K."/>
            <person name="Aguiy J.C."/>
        </authorList>
    </citation>
    <scope>NUCLEOTIDE SEQUENCE [LARGE SCALE GENOMIC DNA]</scope>
    <source>
        <strain evidence="2">JCA_2017</strain>
    </source>
</reference>
<feature type="non-terminal residue" evidence="2">
    <location>
        <position position="1"/>
    </location>
</feature>